<keyword evidence="3" id="KW-0521">NADP</keyword>
<dbReference type="Gene3D" id="3.40.50.720">
    <property type="entry name" value="NAD(P)-binding Rossmann-like Domain"/>
    <property type="match status" value="1"/>
</dbReference>
<dbReference type="OrthoDB" id="438291at2759"/>
<dbReference type="InterPro" id="IPR023013">
    <property type="entry name" value="AGPR_AS"/>
</dbReference>
<dbReference type="AlphaFoldDB" id="A0A7J6WLL2"/>
<evidence type="ECO:0000313" key="8">
    <source>
        <dbReference type="Proteomes" id="UP000554482"/>
    </source>
</evidence>
<evidence type="ECO:0000256" key="2">
    <source>
        <dbReference type="ARBA" id="ARBA00022605"/>
    </source>
</evidence>
<dbReference type="Pfam" id="PF01118">
    <property type="entry name" value="Semialdhyde_dh"/>
    <property type="match status" value="1"/>
</dbReference>
<keyword evidence="4" id="KW-0560">Oxidoreductase</keyword>
<protein>
    <submittedName>
        <fullName evidence="7">N-acetyl-gamma-glutamyl-phosphate reductase</fullName>
    </submittedName>
</protein>
<dbReference type="InterPro" id="IPR000534">
    <property type="entry name" value="Semialdehyde_DH_NAD-bd"/>
</dbReference>
<name>A0A7J6WLL2_THATH</name>
<dbReference type="PANTHER" id="PTHR32338:SF10">
    <property type="entry name" value="N-ACETYL-GAMMA-GLUTAMYL-PHOSPHATE REDUCTASE, CHLOROPLASTIC-RELATED"/>
    <property type="match status" value="1"/>
</dbReference>
<dbReference type="GO" id="GO:0003942">
    <property type="term" value="F:N-acetyl-gamma-glutamyl-phosphate reductase activity"/>
    <property type="evidence" value="ECO:0007669"/>
    <property type="project" value="InterPro"/>
</dbReference>
<dbReference type="InterPro" id="IPR058924">
    <property type="entry name" value="AGPR_dimerisation_dom"/>
</dbReference>
<evidence type="ECO:0000256" key="5">
    <source>
        <dbReference type="PROSITE-ProRule" id="PRU10010"/>
    </source>
</evidence>
<keyword evidence="8" id="KW-1185">Reference proteome</keyword>
<organism evidence="7 8">
    <name type="scientific">Thalictrum thalictroides</name>
    <name type="common">Rue-anemone</name>
    <name type="synonym">Anemone thalictroides</name>
    <dbReference type="NCBI Taxonomy" id="46969"/>
    <lineage>
        <taxon>Eukaryota</taxon>
        <taxon>Viridiplantae</taxon>
        <taxon>Streptophyta</taxon>
        <taxon>Embryophyta</taxon>
        <taxon>Tracheophyta</taxon>
        <taxon>Spermatophyta</taxon>
        <taxon>Magnoliopsida</taxon>
        <taxon>Ranunculales</taxon>
        <taxon>Ranunculaceae</taxon>
        <taxon>Thalictroideae</taxon>
        <taxon>Thalictrum</taxon>
    </lineage>
</organism>
<dbReference type="InterPro" id="IPR036291">
    <property type="entry name" value="NAD(P)-bd_dom_sf"/>
</dbReference>
<evidence type="ECO:0000256" key="1">
    <source>
        <dbReference type="ARBA" id="ARBA00022571"/>
    </source>
</evidence>
<dbReference type="GO" id="GO:0006526">
    <property type="term" value="P:L-arginine biosynthetic process"/>
    <property type="evidence" value="ECO:0007669"/>
    <property type="project" value="UniProtKB-KW"/>
</dbReference>
<sequence>DLPEMVAVKDADFTNVDAVFCCLPHGTTQEIIKALPKSLKIVDLSADFRLRDINEYDVWYSQPHRAPDLQKEAVYGLTEILKEDICNARLVANPGCYPTSIQLPLVPLIKANLIKATNIIIDAKFGVSGAGRGAKEANLYTEVAEGIYSYGITKHRHEVELLITAPLCSWEESVNHVLLDFSSQVLSLFIANRD</sequence>
<comment type="caution">
    <text evidence="7">The sequence shown here is derived from an EMBL/GenBank/DDBJ whole genome shotgun (WGS) entry which is preliminary data.</text>
</comment>
<dbReference type="Proteomes" id="UP000554482">
    <property type="component" value="Unassembled WGS sequence"/>
</dbReference>
<evidence type="ECO:0000259" key="6">
    <source>
        <dbReference type="SMART" id="SM00859"/>
    </source>
</evidence>
<dbReference type="SMART" id="SM00859">
    <property type="entry name" value="Semialdhyde_dh"/>
    <property type="match status" value="1"/>
</dbReference>
<accession>A0A7J6WLL2</accession>
<dbReference type="Pfam" id="PF22698">
    <property type="entry name" value="Semialdhyde_dhC_1"/>
    <property type="match status" value="1"/>
</dbReference>
<dbReference type="Gene3D" id="3.30.360.10">
    <property type="entry name" value="Dihydrodipicolinate Reductase, domain 2"/>
    <property type="match status" value="1"/>
</dbReference>
<dbReference type="PANTHER" id="PTHR32338">
    <property type="entry name" value="N-ACETYL-GAMMA-GLUTAMYL-PHOSPHATE REDUCTASE, CHLOROPLASTIC-RELATED-RELATED"/>
    <property type="match status" value="1"/>
</dbReference>
<dbReference type="EMBL" id="JABWDY010013480">
    <property type="protein sequence ID" value="KAF5198256.1"/>
    <property type="molecule type" value="Genomic_DNA"/>
</dbReference>
<keyword evidence="1" id="KW-0055">Arginine biosynthesis</keyword>
<dbReference type="InterPro" id="IPR050085">
    <property type="entry name" value="AGPR"/>
</dbReference>
<keyword evidence="2" id="KW-0028">Amino-acid biosynthesis</keyword>
<gene>
    <name evidence="7" type="ORF">FRX31_012157</name>
</gene>
<feature type="non-terminal residue" evidence="7">
    <location>
        <position position="1"/>
    </location>
</feature>
<dbReference type="CDD" id="cd17895">
    <property type="entry name" value="AGPR_1_N"/>
    <property type="match status" value="1"/>
</dbReference>
<dbReference type="GO" id="GO:0051287">
    <property type="term" value="F:NAD binding"/>
    <property type="evidence" value="ECO:0007669"/>
    <property type="project" value="InterPro"/>
</dbReference>
<reference evidence="7 8" key="1">
    <citation type="submission" date="2020-06" db="EMBL/GenBank/DDBJ databases">
        <title>Transcriptomic and genomic resources for Thalictrum thalictroides and T. hernandezii: Facilitating candidate gene discovery in an emerging model plant lineage.</title>
        <authorList>
            <person name="Arias T."/>
            <person name="Riano-Pachon D.M."/>
            <person name="Di Stilio V.S."/>
        </authorList>
    </citation>
    <scope>NUCLEOTIDE SEQUENCE [LARGE SCALE GENOMIC DNA]</scope>
    <source>
        <strain evidence="8">cv. WT478/WT964</strain>
        <tissue evidence="7">Leaves</tissue>
    </source>
</reference>
<dbReference type="SUPFAM" id="SSF51735">
    <property type="entry name" value="NAD(P)-binding Rossmann-fold domains"/>
    <property type="match status" value="1"/>
</dbReference>
<proteinExistence type="predicted"/>
<evidence type="ECO:0000313" key="7">
    <source>
        <dbReference type="EMBL" id="KAF5198256.1"/>
    </source>
</evidence>
<dbReference type="PROSITE" id="PS01224">
    <property type="entry name" value="ARGC"/>
    <property type="match status" value="1"/>
</dbReference>
<feature type="domain" description="Semialdehyde dehydrogenase NAD-binding" evidence="6">
    <location>
        <begin position="1"/>
        <end position="88"/>
    </location>
</feature>
<evidence type="ECO:0000256" key="4">
    <source>
        <dbReference type="ARBA" id="ARBA00023002"/>
    </source>
</evidence>
<evidence type="ECO:0000256" key="3">
    <source>
        <dbReference type="ARBA" id="ARBA00022857"/>
    </source>
</evidence>
<feature type="active site" evidence="5">
    <location>
        <position position="96"/>
    </location>
</feature>